<dbReference type="AlphaFoldDB" id="A0A5E7YUS9"/>
<dbReference type="InterPro" id="IPR012334">
    <property type="entry name" value="Pectin_lyas_fold"/>
</dbReference>
<dbReference type="Gene3D" id="2.160.20.10">
    <property type="entry name" value="Single-stranded right-handed beta-helix, Pectin lyase-like"/>
    <property type="match status" value="1"/>
</dbReference>
<protein>
    <recommendedName>
        <fullName evidence="3">Pectate lyase superfamily protein domain-containing protein</fullName>
    </recommendedName>
</protein>
<reference evidence="1 2" key="1">
    <citation type="submission" date="2019-09" db="EMBL/GenBank/DDBJ databases">
        <authorList>
            <person name="Dittami M. S."/>
        </authorList>
    </citation>
    <scope>NUCLEOTIDE SEQUENCE [LARGE SCALE GENOMIC DNA]</scope>
    <source>
        <strain evidence="1">SPHINGO391</strain>
    </source>
</reference>
<sequence length="719" mass="75399">MPATTAQLDLSIWRNDDVYELPLRVIGPNLTGVSMRAQIRMSGDSPALLAGLELVTNGNAEGIRLASAAQVDGRWVNDVRVRLNKSTRQALPYAGELGDAWTGVWVLAIAGKTRITGRVQVLAHALDSDAAPLTRPPSYGLPASQAGAPISGATLMIAADNVVELVVDGADLVGQLVTSAKTDADRAVAAATAASANKALSEAARDAALATGRSFPTIAAGLAGTAPGSYFVVPGTGNTALSLYLDNNGVAVLQATFPSVQGISVYGTVPAIIRDTQQDQAAAINTAFANSDVREIIIPDGVFSMDRTIEVPAGKVLRLKPSSILRALPTFAILNGKNHGVLLTGDRAAIIGGTVDMNKRGLGDGINARYNGITALAGAQNCIRRDAMVKNCTGYGVYDSGDQTFVRPPSSHNYNIWTENCEIHFEPQGAAGTTYLDCHARDGDGDVQVSSYFHPLVGSTDISFISCSAKGKAPAGFEISANIRDLRNIRIVDTIVELEGGIALVVSNGYNKAYLKVSGSRFTSNVQLAASMSQAFGEFSSTTFNGKINAITQNDCDLDYEGCSVKAVNDINTSQFVVGLQAYGGSARFNGGRIITAHQGSGSETVRGPVRVSSDTLQVPAAATGPSRTKLTDASGDVAFQGNGASQLFQVVSVGRNITDIAKCVFSASVRTTDGRLAPAYGMTWAWFAGTDQIRVDLNSGGPVDPAFFRLNWSFVEYE</sequence>
<evidence type="ECO:0008006" key="3">
    <source>
        <dbReference type="Google" id="ProtNLM"/>
    </source>
</evidence>
<proteinExistence type="predicted"/>
<dbReference type="InterPro" id="IPR011050">
    <property type="entry name" value="Pectin_lyase_fold/virulence"/>
</dbReference>
<evidence type="ECO:0000313" key="1">
    <source>
        <dbReference type="EMBL" id="VVT08945.1"/>
    </source>
</evidence>
<gene>
    <name evidence="1" type="ORF">SPHINGO391_390249</name>
</gene>
<dbReference type="EMBL" id="CABVLI010000033">
    <property type="protein sequence ID" value="VVT08945.1"/>
    <property type="molecule type" value="Genomic_DNA"/>
</dbReference>
<accession>A0A5E7YUS9</accession>
<dbReference type="RefSeq" id="WP_151990467.1">
    <property type="nucleotide sequence ID" value="NZ_LR701528.1"/>
</dbReference>
<evidence type="ECO:0000313" key="2">
    <source>
        <dbReference type="Proteomes" id="UP000326857"/>
    </source>
</evidence>
<dbReference type="Proteomes" id="UP000326857">
    <property type="component" value="Unassembled WGS sequence"/>
</dbReference>
<name>A0A5E7YUS9_9SPHN</name>
<organism evidence="1 2">
    <name type="scientific">Sphingomonas aurantiaca</name>
    <dbReference type="NCBI Taxonomy" id="185949"/>
    <lineage>
        <taxon>Bacteria</taxon>
        <taxon>Pseudomonadati</taxon>
        <taxon>Pseudomonadota</taxon>
        <taxon>Alphaproteobacteria</taxon>
        <taxon>Sphingomonadales</taxon>
        <taxon>Sphingomonadaceae</taxon>
        <taxon>Sphingomonas</taxon>
    </lineage>
</organism>
<dbReference type="SUPFAM" id="SSF51126">
    <property type="entry name" value="Pectin lyase-like"/>
    <property type="match status" value="1"/>
</dbReference>